<dbReference type="GO" id="GO:0008270">
    <property type="term" value="F:zinc ion binding"/>
    <property type="evidence" value="ECO:0007669"/>
    <property type="project" value="UniProtKB-KW"/>
</dbReference>
<accession>A0A3B3S715</accession>
<dbReference type="SUPFAM" id="SSF56672">
    <property type="entry name" value="DNA/RNA polymerases"/>
    <property type="match status" value="1"/>
</dbReference>
<dbReference type="Gene3D" id="3.10.10.10">
    <property type="entry name" value="HIV Type 1 Reverse Transcriptase, subunit A, domain 1"/>
    <property type="match status" value="1"/>
</dbReference>
<dbReference type="SUPFAM" id="SSF50630">
    <property type="entry name" value="Acid proteases"/>
    <property type="match status" value="1"/>
</dbReference>
<evidence type="ECO:0000256" key="1">
    <source>
        <dbReference type="PROSITE-ProRule" id="PRU00047"/>
    </source>
</evidence>
<dbReference type="AlphaFoldDB" id="A0A3B3S715"/>
<keyword evidence="4" id="KW-1185">Reference proteome</keyword>
<dbReference type="InterPro" id="IPR001878">
    <property type="entry name" value="Znf_CCHC"/>
</dbReference>
<dbReference type="PANTHER" id="PTHR15503">
    <property type="entry name" value="LDOC1 RELATED"/>
    <property type="match status" value="1"/>
</dbReference>
<name>A0A3B3S715_9TELE</name>
<reference evidence="3" key="2">
    <citation type="submission" date="2025-09" db="UniProtKB">
        <authorList>
            <consortium name="Ensembl"/>
        </authorList>
    </citation>
    <scope>IDENTIFICATION</scope>
</reference>
<dbReference type="Gene3D" id="3.30.70.270">
    <property type="match status" value="1"/>
</dbReference>
<dbReference type="Pfam" id="PF03732">
    <property type="entry name" value="Retrotrans_gag"/>
    <property type="match status" value="1"/>
</dbReference>
<keyword evidence="1" id="KW-0862">Zinc</keyword>
<feature type="domain" description="CCHC-type" evidence="2">
    <location>
        <begin position="291"/>
        <end position="305"/>
    </location>
</feature>
<dbReference type="InterPro" id="IPR032567">
    <property type="entry name" value="RTL1-rel"/>
</dbReference>
<sequence length="635" mass="71512">ACYLCPPISPPEDLPPTAKEGDHATRALMLNGLGFHRSPGFMSLSLTPCDRILRLAMDPARNLENRVAAVEQLLASQAAQVPLPASPSRSSAPLPIALPERYDGNPDQCKEMFTTPSSEVRFTISLLTGRAREWATALWADDSPLLRSGSEFHLALMEVFDLPAVGRRPGWRLLQCRQGNRSAAEFSLEFRTIATALRWPDDCLQVIFLRVLNPDLQDEPSARGEAPSFEELVRQAVWLDNTVRDRRRRRPQVEHKQTRAAPNVDTVEPMQVGRSPLTSAERRRQTQGGLCLNCGGTGHALTACPVRPQREERTLPVGDFSLLLSSLTQFTVSVILRWKDKSCRVRALIDSGAAGNFLDVNLARQLQIPLRRLAYPITIHGVTGERMMNGTIKHRTHPFLNRAKDPLILGLPWLRKHNPRLEWRTGEITAWSERCLHECTSLPCKATGVESPEPENLENIPEEYQDYKDIFSKEKAFSLPPYRDCDCPIDLLERAPLPRGRLYPVSLQEQDSLDTYIREGLKQGIIQASTSPVTAGFFFIKKKDGEPLPLIPSTLEQLREFLGYVIQPGEVAIDCQKITAIRDWPPPRTLKELQRFLGFANFYRSFIRNFSQKAAPLTSLTRGKPTKITWTPVEE</sequence>
<evidence type="ECO:0000313" key="3">
    <source>
        <dbReference type="Ensembl" id="ENSPKIP00000025970.1"/>
    </source>
</evidence>
<dbReference type="Pfam" id="PF13650">
    <property type="entry name" value="Asp_protease_2"/>
    <property type="match status" value="1"/>
</dbReference>
<dbReference type="InterPro" id="IPR043128">
    <property type="entry name" value="Rev_trsase/Diguanyl_cyclase"/>
</dbReference>
<dbReference type="CDD" id="cd00303">
    <property type="entry name" value="retropepsin_like"/>
    <property type="match status" value="1"/>
</dbReference>
<keyword evidence="1" id="KW-0479">Metal-binding</keyword>
<dbReference type="STRING" id="1676925.ENSPKIP00000025970"/>
<dbReference type="InterPro" id="IPR021109">
    <property type="entry name" value="Peptidase_aspartic_dom_sf"/>
</dbReference>
<dbReference type="GO" id="GO:0003676">
    <property type="term" value="F:nucleic acid binding"/>
    <property type="evidence" value="ECO:0007669"/>
    <property type="project" value="InterPro"/>
</dbReference>
<organism evidence="3 4">
    <name type="scientific">Paramormyrops kingsleyae</name>
    <dbReference type="NCBI Taxonomy" id="1676925"/>
    <lineage>
        <taxon>Eukaryota</taxon>
        <taxon>Metazoa</taxon>
        <taxon>Chordata</taxon>
        <taxon>Craniata</taxon>
        <taxon>Vertebrata</taxon>
        <taxon>Euteleostomi</taxon>
        <taxon>Actinopterygii</taxon>
        <taxon>Neopterygii</taxon>
        <taxon>Teleostei</taxon>
        <taxon>Osteoglossocephala</taxon>
        <taxon>Osteoglossomorpha</taxon>
        <taxon>Osteoglossiformes</taxon>
        <taxon>Mormyridae</taxon>
        <taxon>Paramormyrops</taxon>
    </lineage>
</organism>
<dbReference type="Ensembl" id="ENSPKIT00000006718.1">
    <property type="protein sequence ID" value="ENSPKIP00000025970.1"/>
    <property type="gene ID" value="ENSPKIG00000008627.1"/>
</dbReference>
<dbReference type="SUPFAM" id="SSF57756">
    <property type="entry name" value="Retrovirus zinc finger-like domains"/>
    <property type="match status" value="1"/>
</dbReference>
<reference evidence="3" key="1">
    <citation type="submission" date="2025-08" db="UniProtKB">
        <authorList>
            <consortium name="Ensembl"/>
        </authorList>
    </citation>
    <scope>IDENTIFICATION</scope>
</reference>
<protein>
    <recommendedName>
        <fullName evidence="2">CCHC-type domain-containing protein</fullName>
    </recommendedName>
</protein>
<dbReference type="InterPro" id="IPR036875">
    <property type="entry name" value="Znf_CCHC_sf"/>
</dbReference>
<evidence type="ECO:0000313" key="4">
    <source>
        <dbReference type="Proteomes" id="UP000261540"/>
    </source>
</evidence>
<dbReference type="GeneTree" id="ENSGT00950000183173"/>
<keyword evidence="1" id="KW-0863">Zinc-finger</keyword>
<dbReference type="Proteomes" id="UP000261540">
    <property type="component" value="Unplaced"/>
</dbReference>
<proteinExistence type="predicted"/>
<dbReference type="PANTHER" id="PTHR15503:SF22">
    <property type="entry name" value="TRANSPOSON TY3-I GAG POLYPROTEIN"/>
    <property type="match status" value="1"/>
</dbReference>
<dbReference type="InterPro" id="IPR043502">
    <property type="entry name" value="DNA/RNA_pol_sf"/>
</dbReference>
<evidence type="ECO:0000259" key="2">
    <source>
        <dbReference type="PROSITE" id="PS50158"/>
    </source>
</evidence>
<dbReference type="Gene3D" id="2.40.70.10">
    <property type="entry name" value="Acid Proteases"/>
    <property type="match status" value="1"/>
</dbReference>
<dbReference type="FunFam" id="3.30.70.270:FF:000020">
    <property type="entry name" value="Transposon Tf2-6 polyprotein-like Protein"/>
    <property type="match status" value="1"/>
</dbReference>
<dbReference type="PROSITE" id="PS50158">
    <property type="entry name" value="ZF_CCHC"/>
    <property type="match status" value="1"/>
</dbReference>
<dbReference type="InterPro" id="IPR005162">
    <property type="entry name" value="Retrotrans_gag_dom"/>
</dbReference>